<comment type="caution">
    <text evidence="2">The sequence shown here is derived from an EMBL/GenBank/DDBJ whole genome shotgun (WGS) entry which is preliminary data.</text>
</comment>
<evidence type="ECO:0000313" key="2">
    <source>
        <dbReference type="EMBL" id="KAK6530184.1"/>
    </source>
</evidence>
<keyword evidence="3" id="KW-1185">Reference proteome</keyword>
<gene>
    <name evidence="2" type="ORF">TWF694_003551</name>
</gene>
<name>A0AAV9WYJ0_9PEZI</name>
<dbReference type="EMBL" id="JAVHJO010000013">
    <property type="protein sequence ID" value="KAK6530184.1"/>
    <property type="molecule type" value="Genomic_DNA"/>
</dbReference>
<evidence type="ECO:0008006" key="4">
    <source>
        <dbReference type="Google" id="ProtNLM"/>
    </source>
</evidence>
<accession>A0AAV9WYJ0</accession>
<sequence length="147" mass="15333">MCSQPNILDAYITCLTYECSDQDIQTAVGRTEEWCASFGILLQPPNSSYPSVTKTIPPMTHSAAPTPHQSSTNSGIEVKEEIWGLATKSKVIVGVLIPVGITGFLLVGCATYGGVNSYRGQASTLVAPVAATHLASDEASASRSASA</sequence>
<protein>
    <recommendedName>
        <fullName evidence="4">Extracellular membrane protein CFEM domain-containing protein</fullName>
    </recommendedName>
</protein>
<dbReference type="Proteomes" id="UP001365542">
    <property type="component" value="Unassembled WGS sequence"/>
</dbReference>
<dbReference type="AlphaFoldDB" id="A0AAV9WYJ0"/>
<proteinExistence type="predicted"/>
<keyword evidence="1" id="KW-1133">Transmembrane helix</keyword>
<evidence type="ECO:0000256" key="1">
    <source>
        <dbReference type="SAM" id="Phobius"/>
    </source>
</evidence>
<evidence type="ECO:0000313" key="3">
    <source>
        <dbReference type="Proteomes" id="UP001365542"/>
    </source>
</evidence>
<organism evidence="2 3">
    <name type="scientific">Orbilia ellipsospora</name>
    <dbReference type="NCBI Taxonomy" id="2528407"/>
    <lineage>
        <taxon>Eukaryota</taxon>
        <taxon>Fungi</taxon>
        <taxon>Dikarya</taxon>
        <taxon>Ascomycota</taxon>
        <taxon>Pezizomycotina</taxon>
        <taxon>Orbiliomycetes</taxon>
        <taxon>Orbiliales</taxon>
        <taxon>Orbiliaceae</taxon>
        <taxon>Orbilia</taxon>
    </lineage>
</organism>
<reference evidence="2 3" key="1">
    <citation type="submission" date="2019-10" db="EMBL/GenBank/DDBJ databases">
        <authorList>
            <person name="Palmer J.M."/>
        </authorList>
    </citation>
    <scope>NUCLEOTIDE SEQUENCE [LARGE SCALE GENOMIC DNA]</scope>
    <source>
        <strain evidence="2 3">TWF694</strain>
    </source>
</reference>
<keyword evidence="1" id="KW-0812">Transmembrane</keyword>
<keyword evidence="1" id="KW-0472">Membrane</keyword>
<feature type="transmembrane region" description="Helical" evidence="1">
    <location>
        <begin position="91"/>
        <end position="115"/>
    </location>
</feature>